<proteinExistence type="predicted"/>
<reference evidence="2" key="1">
    <citation type="submission" date="2018-02" db="EMBL/GenBank/DDBJ databases">
        <authorList>
            <person name="Hausmann B."/>
        </authorList>
    </citation>
    <scope>NUCLEOTIDE SEQUENCE [LARGE SCALE GENOMIC DNA]</scope>
    <source>
        <strain evidence="2">Peat soil MAG SbA5</strain>
    </source>
</reference>
<dbReference type="AlphaFoldDB" id="A0A2N9L7Z5"/>
<gene>
    <name evidence="1" type="ORF">SBA5_230005</name>
</gene>
<organism evidence="1 2">
    <name type="scientific">Candidatus Sulfuritelmatomonas gaucii</name>
    <dbReference type="NCBI Taxonomy" id="2043161"/>
    <lineage>
        <taxon>Bacteria</taxon>
        <taxon>Pseudomonadati</taxon>
        <taxon>Acidobacteriota</taxon>
        <taxon>Terriglobia</taxon>
        <taxon>Terriglobales</taxon>
        <taxon>Acidobacteriaceae</taxon>
        <taxon>Candidatus Sulfuritelmatomonas</taxon>
    </lineage>
</organism>
<protein>
    <submittedName>
        <fullName evidence="1">Uncharacterized protein</fullName>
    </submittedName>
</protein>
<evidence type="ECO:0000313" key="2">
    <source>
        <dbReference type="Proteomes" id="UP000239735"/>
    </source>
</evidence>
<dbReference type="Proteomes" id="UP000239735">
    <property type="component" value="Unassembled WGS sequence"/>
</dbReference>
<accession>A0A2N9L7Z5</accession>
<dbReference type="EMBL" id="OKRB01000079">
    <property type="protein sequence ID" value="SPE19417.1"/>
    <property type="molecule type" value="Genomic_DNA"/>
</dbReference>
<evidence type="ECO:0000313" key="1">
    <source>
        <dbReference type="EMBL" id="SPE19417.1"/>
    </source>
</evidence>
<sequence length="170" mass="18944">MVAIDSLQEGWLLQGEGSQTAKLSDHPGLPETQSGSGLWLMPVEIRVILDEAQWNFPSDPNYGFIQGRRVWIIRNQILPDAPLSYLGVEQEHFPALISSAGIQELCAWIERAQIAYNGGTLTDRGLAPLRPYLVPLAQEDRVSALRILSQDARNFLAEIRARWGRALLAN</sequence>
<name>A0A2N9L7Z5_9BACT</name>